<dbReference type="AlphaFoldDB" id="A0A1L3IAF2"/>
<feature type="compositionally biased region" description="Polar residues" evidence="5">
    <location>
        <begin position="141"/>
        <end position="150"/>
    </location>
</feature>
<dbReference type="PROSITE" id="PS52015">
    <property type="entry name" value="TONB_CTD"/>
    <property type="match status" value="1"/>
</dbReference>
<evidence type="ECO:0000313" key="7">
    <source>
        <dbReference type="EMBL" id="APG49068.1"/>
    </source>
</evidence>
<dbReference type="Gene3D" id="3.30.1150.10">
    <property type="match status" value="1"/>
</dbReference>
<dbReference type="Proteomes" id="UP000183859">
    <property type="component" value="Plasmid pP97_a"/>
</dbReference>
<evidence type="ECO:0000256" key="5">
    <source>
        <dbReference type="SAM" id="MobiDB-lite"/>
    </source>
</evidence>
<feature type="region of interest" description="Disordered" evidence="5">
    <location>
        <begin position="36"/>
        <end position="154"/>
    </location>
</feature>
<dbReference type="EMBL" id="CP016365">
    <property type="protein sequence ID" value="APG49068.1"/>
    <property type="molecule type" value="Genomic_DNA"/>
</dbReference>
<keyword evidence="2" id="KW-0812">Transmembrane</keyword>
<comment type="subcellular location">
    <subcellularLocation>
        <location evidence="1">Membrane</location>
        <topology evidence="1">Single-pass membrane protein</topology>
    </subcellularLocation>
</comment>
<dbReference type="GO" id="GO:0016020">
    <property type="term" value="C:membrane"/>
    <property type="evidence" value="ECO:0007669"/>
    <property type="project" value="UniProtKB-SubCell"/>
</dbReference>
<protein>
    <submittedName>
        <fullName evidence="7">Outer membrane transport energization protein TonB</fullName>
    </submittedName>
</protein>
<name>A0A1L3IAF2_9RHOB</name>
<proteinExistence type="predicted"/>
<keyword evidence="3" id="KW-1133">Transmembrane helix</keyword>
<evidence type="ECO:0000313" key="8">
    <source>
        <dbReference type="Proteomes" id="UP000183859"/>
    </source>
</evidence>
<dbReference type="GO" id="GO:0055085">
    <property type="term" value="P:transmembrane transport"/>
    <property type="evidence" value="ECO:0007669"/>
    <property type="project" value="InterPro"/>
</dbReference>
<sequence>MAAAGTSFADLAVGLVPAKSSDSLIRSVDATHLAPSKPVVRQPVKPSPKTQQVARSAPTVVPAEPRLAKAVVPINRPSQTVEAAPRPKAARPRPLKPTPEQKQSPAREATQPEVRGNSDQASTKGRAEGRAEPAGGRALRQTGQAKQQGNAAADNYRGQVLRRIQRAKRQRVNIRGTAVVRFAISASGSIASVTISASSGSAKLDAIALAQVRRAGPFPPPPAGARTRYTVKIKGK</sequence>
<reference evidence="8" key="1">
    <citation type="submission" date="2016-07" db="EMBL/GenBank/DDBJ databases">
        <title>Phaeobacter portensis sp. nov., a tropodithietic acid producing bacterium isolated from a German harbor.</title>
        <authorList>
            <person name="Freese H.M."/>
            <person name="Bunk B."/>
            <person name="Breider S."/>
            <person name="Brinkhoff T."/>
        </authorList>
    </citation>
    <scope>NUCLEOTIDE SEQUENCE [LARGE SCALE GENOMIC DNA]</scope>
    <source>
        <strain evidence="8">P97</strain>
        <plasmid evidence="8">pp97_a</plasmid>
    </source>
</reference>
<keyword evidence="8" id="KW-1185">Reference proteome</keyword>
<evidence type="ECO:0000256" key="1">
    <source>
        <dbReference type="ARBA" id="ARBA00004167"/>
    </source>
</evidence>
<dbReference type="Pfam" id="PF03544">
    <property type="entry name" value="TonB_C"/>
    <property type="match status" value="1"/>
</dbReference>
<evidence type="ECO:0000256" key="3">
    <source>
        <dbReference type="ARBA" id="ARBA00022989"/>
    </source>
</evidence>
<gene>
    <name evidence="7" type="ORF">PhaeoP97_03718</name>
</gene>
<dbReference type="SUPFAM" id="SSF74653">
    <property type="entry name" value="TolA/TonB C-terminal domain"/>
    <property type="match status" value="1"/>
</dbReference>
<geneLocation type="plasmid" evidence="8">
    <name>pp97_a</name>
</geneLocation>
<evidence type="ECO:0000259" key="6">
    <source>
        <dbReference type="PROSITE" id="PS52015"/>
    </source>
</evidence>
<feature type="domain" description="TonB C-terminal" evidence="6">
    <location>
        <begin position="150"/>
        <end position="236"/>
    </location>
</feature>
<dbReference type="InterPro" id="IPR006260">
    <property type="entry name" value="TonB/TolA_C"/>
</dbReference>
<evidence type="ECO:0000256" key="2">
    <source>
        <dbReference type="ARBA" id="ARBA00022692"/>
    </source>
</evidence>
<keyword evidence="4" id="KW-0472">Membrane</keyword>
<organism evidence="7 8">
    <name type="scientific">Phaeobacter porticola</name>
    <dbReference type="NCBI Taxonomy" id="1844006"/>
    <lineage>
        <taxon>Bacteria</taxon>
        <taxon>Pseudomonadati</taxon>
        <taxon>Pseudomonadota</taxon>
        <taxon>Alphaproteobacteria</taxon>
        <taxon>Rhodobacterales</taxon>
        <taxon>Roseobacteraceae</taxon>
        <taxon>Phaeobacter</taxon>
    </lineage>
</organism>
<dbReference type="KEGG" id="php:PhaeoP97_03718"/>
<dbReference type="NCBIfam" id="TIGR01352">
    <property type="entry name" value="tonB_Cterm"/>
    <property type="match status" value="1"/>
</dbReference>
<dbReference type="InterPro" id="IPR037682">
    <property type="entry name" value="TonB_C"/>
</dbReference>
<evidence type="ECO:0000256" key="4">
    <source>
        <dbReference type="ARBA" id="ARBA00023136"/>
    </source>
</evidence>
<accession>A0A1L3IAF2</accession>
<keyword evidence="7" id="KW-0614">Plasmid</keyword>